<name>A0A3D4S4C5_9ENTE</name>
<evidence type="ECO:0000256" key="13">
    <source>
        <dbReference type="ARBA" id="ARBA00049494"/>
    </source>
</evidence>
<comment type="pathway">
    <text evidence="1 14">Cofactor biosynthesis; FAD biosynthesis; FAD from FMN: step 1/1.</text>
</comment>
<dbReference type="SUPFAM" id="SSF82114">
    <property type="entry name" value="Riboflavin kinase-like"/>
    <property type="match status" value="1"/>
</dbReference>
<evidence type="ECO:0000256" key="10">
    <source>
        <dbReference type="ARBA" id="ARBA00022840"/>
    </source>
</evidence>
<keyword evidence="7 14" id="KW-0547">Nucleotide-binding</keyword>
<comment type="similarity">
    <text evidence="14">Belongs to the ribF family.</text>
</comment>
<dbReference type="Gene3D" id="2.40.30.30">
    <property type="entry name" value="Riboflavin kinase-like"/>
    <property type="match status" value="1"/>
</dbReference>
<dbReference type="UniPathway" id="UPA00276">
    <property type="reaction ID" value="UER00406"/>
</dbReference>
<evidence type="ECO:0000256" key="3">
    <source>
        <dbReference type="ARBA" id="ARBA00022630"/>
    </source>
</evidence>
<evidence type="ECO:0000256" key="5">
    <source>
        <dbReference type="ARBA" id="ARBA00022679"/>
    </source>
</evidence>
<keyword evidence="8 14" id="KW-0418">Kinase</keyword>
<dbReference type="InterPro" id="IPR014729">
    <property type="entry name" value="Rossmann-like_a/b/a_fold"/>
</dbReference>
<evidence type="ECO:0000256" key="9">
    <source>
        <dbReference type="ARBA" id="ARBA00022827"/>
    </source>
</evidence>
<accession>A0A3D4S4C5</accession>
<dbReference type="InterPro" id="IPR023465">
    <property type="entry name" value="Riboflavin_kinase_dom_sf"/>
</dbReference>
<dbReference type="InterPro" id="IPR015864">
    <property type="entry name" value="FAD_synthase"/>
</dbReference>
<dbReference type="GO" id="GO:0003919">
    <property type="term" value="F:FMN adenylyltransferase activity"/>
    <property type="evidence" value="ECO:0007669"/>
    <property type="project" value="UniProtKB-UniRule"/>
</dbReference>
<comment type="pathway">
    <text evidence="2 14">Cofactor biosynthesis; FMN biosynthesis; FMN from riboflavin (ATP route): step 1/1.</text>
</comment>
<evidence type="ECO:0000256" key="1">
    <source>
        <dbReference type="ARBA" id="ARBA00004726"/>
    </source>
</evidence>
<evidence type="ECO:0000256" key="7">
    <source>
        <dbReference type="ARBA" id="ARBA00022741"/>
    </source>
</evidence>
<dbReference type="GO" id="GO:0009231">
    <property type="term" value="P:riboflavin biosynthetic process"/>
    <property type="evidence" value="ECO:0007669"/>
    <property type="project" value="InterPro"/>
</dbReference>
<evidence type="ECO:0000256" key="11">
    <source>
        <dbReference type="ARBA" id="ARBA00023268"/>
    </source>
</evidence>
<dbReference type="NCBIfam" id="TIGR00083">
    <property type="entry name" value="ribF"/>
    <property type="match status" value="1"/>
</dbReference>
<comment type="catalytic activity">
    <reaction evidence="13 14">
        <text>FMN + ATP + H(+) = FAD + diphosphate</text>
        <dbReference type="Rhea" id="RHEA:17237"/>
        <dbReference type="ChEBI" id="CHEBI:15378"/>
        <dbReference type="ChEBI" id="CHEBI:30616"/>
        <dbReference type="ChEBI" id="CHEBI:33019"/>
        <dbReference type="ChEBI" id="CHEBI:57692"/>
        <dbReference type="ChEBI" id="CHEBI:58210"/>
        <dbReference type="EC" id="2.7.7.2"/>
    </reaction>
</comment>
<comment type="caution">
    <text evidence="16">The sequence shown here is derived from an EMBL/GenBank/DDBJ whole genome shotgun (WGS) entry which is preliminary data.</text>
</comment>
<dbReference type="Pfam" id="PF06574">
    <property type="entry name" value="FAD_syn"/>
    <property type="match status" value="1"/>
</dbReference>
<dbReference type="SMART" id="SM00904">
    <property type="entry name" value="Flavokinase"/>
    <property type="match status" value="1"/>
</dbReference>
<evidence type="ECO:0000313" key="16">
    <source>
        <dbReference type="EMBL" id="HCS93663.1"/>
    </source>
</evidence>
<dbReference type="AlphaFoldDB" id="A0A3D4S4C5"/>
<dbReference type="GO" id="GO:0009398">
    <property type="term" value="P:FMN biosynthetic process"/>
    <property type="evidence" value="ECO:0007669"/>
    <property type="project" value="UniProtKB-UniRule"/>
</dbReference>
<dbReference type="InterPro" id="IPR015865">
    <property type="entry name" value="Riboflavin_kinase_bac/euk"/>
</dbReference>
<keyword evidence="11" id="KW-0511">Multifunctional enzyme</keyword>
<sequence>MKVIKLKHPYDPSIIPNEPVVLALGFFDGLHRGHQRVIKTGLTIAKRKGIKLALMSFDRHPAIVFQNVDEHKIRYISPEQRKLELLADNHVDIYYEVAFTKKFAHLKPVEFVSQYIVALHADTVVAGFDYTYGPKEIANMPLLPKYADNRFDIVTIPEERLLNGKISSTRIREFLNDGDMANANRMLGYPYELVGKVIHGDHRGHLLGFPTANMELDPKAIIPREGVYAVTVLVEGHWYGGVASIGRNTTFERGREQTVEIYIIDFSKMIYGKVIRVQFLNYLRSQVAFETADDLIAQMHQDERDATAFLKEQANY</sequence>
<dbReference type="InterPro" id="IPR023468">
    <property type="entry name" value="Riboflavin_kinase"/>
</dbReference>
<feature type="domain" description="Riboflavin kinase" evidence="15">
    <location>
        <begin position="186"/>
        <end position="311"/>
    </location>
</feature>
<keyword evidence="5 14" id="KW-0808">Transferase</keyword>
<dbReference type="EMBL" id="DQHO01000018">
    <property type="protein sequence ID" value="HCS93663.1"/>
    <property type="molecule type" value="Genomic_DNA"/>
</dbReference>
<dbReference type="Gene3D" id="3.40.50.620">
    <property type="entry name" value="HUPs"/>
    <property type="match status" value="1"/>
</dbReference>
<evidence type="ECO:0000256" key="8">
    <source>
        <dbReference type="ARBA" id="ARBA00022777"/>
    </source>
</evidence>
<dbReference type="SUPFAM" id="SSF52374">
    <property type="entry name" value="Nucleotidylyl transferase"/>
    <property type="match status" value="1"/>
</dbReference>
<dbReference type="PANTHER" id="PTHR22749:SF6">
    <property type="entry name" value="RIBOFLAVIN KINASE"/>
    <property type="match status" value="1"/>
</dbReference>
<keyword evidence="6 14" id="KW-0548">Nucleotidyltransferase</keyword>
<dbReference type="PANTHER" id="PTHR22749">
    <property type="entry name" value="RIBOFLAVIN KINASE/FMN ADENYLYLTRANSFERASE"/>
    <property type="match status" value="1"/>
</dbReference>
<keyword evidence="3 14" id="KW-0285">Flavoprotein</keyword>
<dbReference type="GO" id="GO:0006747">
    <property type="term" value="P:FAD biosynthetic process"/>
    <property type="evidence" value="ECO:0007669"/>
    <property type="project" value="UniProtKB-UniRule"/>
</dbReference>
<dbReference type="FunFam" id="3.40.50.620:FF:000021">
    <property type="entry name" value="Riboflavin biosynthesis protein"/>
    <property type="match status" value="1"/>
</dbReference>
<comment type="catalytic activity">
    <reaction evidence="12 14">
        <text>riboflavin + ATP = FMN + ADP + H(+)</text>
        <dbReference type="Rhea" id="RHEA:14357"/>
        <dbReference type="ChEBI" id="CHEBI:15378"/>
        <dbReference type="ChEBI" id="CHEBI:30616"/>
        <dbReference type="ChEBI" id="CHEBI:57986"/>
        <dbReference type="ChEBI" id="CHEBI:58210"/>
        <dbReference type="ChEBI" id="CHEBI:456216"/>
        <dbReference type="EC" id="2.7.1.26"/>
    </reaction>
</comment>
<evidence type="ECO:0000256" key="2">
    <source>
        <dbReference type="ARBA" id="ARBA00005201"/>
    </source>
</evidence>
<gene>
    <name evidence="16" type="primary">ribF</name>
    <name evidence="16" type="ORF">DIW15_03000</name>
</gene>
<dbReference type="GO" id="GO:0008531">
    <property type="term" value="F:riboflavin kinase activity"/>
    <property type="evidence" value="ECO:0007669"/>
    <property type="project" value="UniProtKB-UniRule"/>
</dbReference>
<organism evidence="16 17">
    <name type="scientific">Bavariicoccus seileri</name>
    <dbReference type="NCBI Taxonomy" id="549685"/>
    <lineage>
        <taxon>Bacteria</taxon>
        <taxon>Bacillati</taxon>
        <taxon>Bacillota</taxon>
        <taxon>Bacilli</taxon>
        <taxon>Lactobacillales</taxon>
        <taxon>Enterococcaceae</taxon>
        <taxon>Bavariicoccus</taxon>
    </lineage>
</organism>
<dbReference type="STRING" id="1121105.GCA_000421665_00976"/>
<dbReference type="EC" id="2.7.1.26" evidence="14"/>
<keyword evidence="10 14" id="KW-0067">ATP-binding</keyword>
<evidence type="ECO:0000256" key="4">
    <source>
        <dbReference type="ARBA" id="ARBA00022643"/>
    </source>
</evidence>
<evidence type="ECO:0000313" key="17">
    <source>
        <dbReference type="Proteomes" id="UP000262195"/>
    </source>
</evidence>
<dbReference type="PIRSF" id="PIRSF004491">
    <property type="entry name" value="FAD_Synth"/>
    <property type="match status" value="1"/>
</dbReference>
<dbReference type="Pfam" id="PF01687">
    <property type="entry name" value="Flavokinase"/>
    <property type="match status" value="1"/>
</dbReference>
<dbReference type="UniPathway" id="UPA00277">
    <property type="reaction ID" value="UER00407"/>
</dbReference>
<dbReference type="CDD" id="cd02064">
    <property type="entry name" value="FAD_synthetase_N"/>
    <property type="match status" value="1"/>
</dbReference>
<dbReference type="Proteomes" id="UP000262195">
    <property type="component" value="Unassembled WGS sequence"/>
</dbReference>
<keyword evidence="4 14" id="KW-0288">FMN</keyword>
<evidence type="ECO:0000256" key="12">
    <source>
        <dbReference type="ARBA" id="ARBA00047880"/>
    </source>
</evidence>
<protein>
    <recommendedName>
        <fullName evidence="14">Riboflavin biosynthesis protein</fullName>
    </recommendedName>
    <domain>
        <recommendedName>
            <fullName evidence="14">Riboflavin kinase</fullName>
            <ecNumber evidence="14">2.7.1.26</ecNumber>
        </recommendedName>
        <alternativeName>
            <fullName evidence="14">Flavokinase</fullName>
        </alternativeName>
    </domain>
    <domain>
        <recommendedName>
            <fullName evidence="14">FMN adenylyltransferase</fullName>
            <ecNumber evidence="14">2.7.7.2</ecNumber>
        </recommendedName>
        <alternativeName>
            <fullName evidence="14">FAD pyrophosphorylase</fullName>
        </alternativeName>
        <alternativeName>
            <fullName evidence="14">FAD synthase</fullName>
        </alternativeName>
    </domain>
</protein>
<dbReference type="EC" id="2.7.7.2" evidence="14"/>
<evidence type="ECO:0000259" key="15">
    <source>
        <dbReference type="SMART" id="SM00904"/>
    </source>
</evidence>
<proteinExistence type="inferred from homology"/>
<evidence type="ECO:0000256" key="14">
    <source>
        <dbReference type="PIRNR" id="PIRNR004491"/>
    </source>
</evidence>
<dbReference type="GO" id="GO:0005524">
    <property type="term" value="F:ATP binding"/>
    <property type="evidence" value="ECO:0007669"/>
    <property type="project" value="UniProtKB-UniRule"/>
</dbReference>
<dbReference type="RefSeq" id="WP_022796247.1">
    <property type="nucleotide sequence ID" value="NZ_JBQEAI010000010.1"/>
</dbReference>
<evidence type="ECO:0000256" key="6">
    <source>
        <dbReference type="ARBA" id="ARBA00022695"/>
    </source>
</evidence>
<reference evidence="16 17" key="1">
    <citation type="journal article" date="2018" name="Nat. Biotechnol.">
        <title>A standardized bacterial taxonomy based on genome phylogeny substantially revises the tree of life.</title>
        <authorList>
            <person name="Parks D.H."/>
            <person name="Chuvochina M."/>
            <person name="Waite D.W."/>
            <person name="Rinke C."/>
            <person name="Skarshewski A."/>
            <person name="Chaumeil P.A."/>
            <person name="Hugenholtz P."/>
        </authorList>
    </citation>
    <scope>NUCLEOTIDE SEQUENCE [LARGE SCALE GENOMIC DNA]</scope>
    <source>
        <strain evidence="16">UBA11306</strain>
    </source>
</reference>
<keyword evidence="9 14" id="KW-0274">FAD</keyword>
<dbReference type="InterPro" id="IPR002606">
    <property type="entry name" value="Riboflavin_kinase_bac"/>
</dbReference>